<dbReference type="InterPro" id="IPR036281">
    <property type="entry name" value="SinR/SinI_dimer_dom_sf"/>
</dbReference>
<sequence>MKSVKDLDKEWIALMNVAKEQGLTIEEVRKFLQGSSILSHKEELKATSM</sequence>
<organism evidence="2 3">
    <name type="scientific">Fictibacillus macauensis ZFHKF-1</name>
    <dbReference type="NCBI Taxonomy" id="1196324"/>
    <lineage>
        <taxon>Bacteria</taxon>
        <taxon>Bacillati</taxon>
        <taxon>Bacillota</taxon>
        <taxon>Bacilli</taxon>
        <taxon>Bacillales</taxon>
        <taxon>Fictibacillaceae</taxon>
        <taxon>Fictibacillus</taxon>
    </lineage>
</organism>
<dbReference type="GO" id="GO:0046983">
    <property type="term" value="F:protein dimerization activity"/>
    <property type="evidence" value="ECO:0007669"/>
    <property type="project" value="InterPro"/>
</dbReference>
<dbReference type="Proteomes" id="UP000004080">
    <property type="component" value="Unassembled WGS sequence"/>
</dbReference>
<dbReference type="EMBL" id="AKKV01000025">
    <property type="protein sequence ID" value="EIT85620.1"/>
    <property type="molecule type" value="Genomic_DNA"/>
</dbReference>
<dbReference type="SUPFAM" id="SSF47406">
    <property type="entry name" value="SinR repressor dimerisation domain-like"/>
    <property type="match status" value="1"/>
</dbReference>
<feature type="domain" description="Sin" evidence="1">
    <location>
        <begin position="1"/>
        <end position="36"/>
    </location>
</feature>
<evidence type="ECO:0000259" key="1">
    <source>
        <dbReference type="PROSITE" id="PS51500"/>
    </source>
</evidence>
<proteinExistence type="predicted"/>
<evidence type="ECO:0000313" key="2">
    <source>
        <dbReference type="EMBL" id="EIT85620.1"/>
    </source>
</evidence>
<dbReference type="Pfam" id="PF08671">
    <property type="entry name" value="SinI"/>
    <property type="match status" value="1"/>
</dbReference>
<dbReference type="AlphaFoldDB" id="I8UFE9"/>
<dbReference type="STRING" id="1196324.A374_10303"/>
<dbReference type="RefSeq" id="WP_007202145.1">
    <property type="nucleotide sequence ID" value="NZ_AKKV01000025.1"/>
</dbReference>
<dbReference type="OrthoDB" id="2939482at2"/>
<dbReference type="PROSITE" id="PS51500">
    <property type="entry name" value="SIN"/>
    <property type="match status" value="1"/>
</dbReference>
<name>I8UFE9_9BACL</name>
<accession>I8UFE9</accession>
<reference evidence="2 3" key="1">
    <citation type="journal article" date="2012" name="J. Bacteriol.">
        <title>Genome of Bacillus macauensis ZFHKF-1, a Long-Chain-Forming Bacterium.</title>
        <authorList>
            <person name="Cai L."/>
            <person name="Zhang T."/>
        </authorList>
    </citation>
    <scope>NUCLEOTIDE SEQUENCE [LARGE SCALE GENOMIC DNA]</scope>
    <source>
        <strain evidence="2 3">ZFHKF-1</strain>
    </source>
</reference>
<dbReference type="PATRIC" id="fig|1196324.3.peg.2105"/>
<dbReference type="GO" id="GO:0006355">
    <property type="term" value="P:regulation of DNA-templated transcription"/>
    <property type="evidence" value="ECO:0007669"/>
    <property type="project" value="InterPro"/>
</dbReference>
<gene>
    <name evidence="2" type="ORF">A374_10303</name>
</gene>
<comment type="caution">
    <text evidence="2">The sequence shown here is derived from an EMBL/GenBank/DDBJ whole genome shotgun (WGS) entry which is preliminary data.</text>
</comment>
<dbReference type="InterPro" id="IPR010981">
    <property type="entry name" value="SinR/SinI_dimer_dom"/>
</dbReference>
<evidence type="ECO:0000313" key="3">
    <source>
        <dbReference type="Proteomes" id="UP000004080"/>
    </source>
</evidence>
<protein>
    <recommendedName>
        <fullName evidence="1">Sin domain-containing protein</fullName>
    </recommendedName>
</protein>
<keyword evidence="3" id="KW-1185">Reference proteome</keyword>